<evidence type="ECO:0000256" key="6">
    <source>
        <dbReference type="SAM" id="MobiDB-lite"/>
    </source>
</evidence>
<proteinExistence type="inferred from homology"/>
<keyword evidence="4 5" id="KW-0539">Nucleus</keyword>
<dbReference type="Pfam" id="PF07767">
    <property type="entry name" value="Nop53"/>
    <property type="match status" value="1"/>
</dbReference>
<feature type="compositionally biased region" description="Acidic residues" evidence="6">
    <location>
        <begin position="267"/>
        <end position="276"/>
    </location>
</feature>
<dbReference type="RefSeq" id="XP_060289292.1">
    <property type="nucleotide sequence ID" value="XM_060438951.1"/>
</dbReference>
<feature type="region of interest" description="Disordered" evidence="6">
    <location>
        <begin position="1"/>
        <end position="29"/>
    </location>
</feature>
<accession>A0AA40DIY1</accession>
<sequence>MPILKPLAGNPNGPQQYKQPSRKGKKAWRKNVDVSDIEKGLDQVNEQIIVTGGVIAEKESEDLFMLDVVGDSALPKRFPKIVSKGLRADEIIAQRSAVPAVSMRKRPENKTTDGIIAAKRQRTNYVDQKELRRLKKVADGQHESTVAIIDADYDMWDTPADDPVAVEKFSFLSKVEKAKAPKTMHEQPLTLAANGKSMPAVPKPKGAHSYNPVFADYQDLLLEEGTKAVDAERKRLAAIDAEQAKMEAAARSAAEAEAAEARANLSEWEEDSEWDGFESGGEELSSKAKRPQRKTQVQRNKIKRRKEEERRVKLEAALKKKNAQVERIKQLAEEVALEHQAMEVEKIEMSDDSEDGNDVELRHRQLGKLRLPEKDLELVLPDELQDSLRLLKPEGNLLKDRYRSMLVRGKMEARRHNPFKKQAKTKITEKWTYKDFVLG</sequence>
<gene>
    <name evidence="7" type="ORF">B0T26DRAFT_659456</name>
</gene>
<dbReference type="Proteomes" id="UP001172101">
    <property type="component" value="Unassembled WGS sequence"/>
</dbReference>
<dbReference type="GO" id="GO:0005730">
    <property type="term" value="C:nucleolus"/>
    <property type="evidence" value="ECO:0007669"/>
    <property type="project" value="UniProtKB-SubCell"/>
</dbReference>
<evidence type="ECO:0000256" key="1">
    <source>
        <dbReference type="ARBA" id="ARBA00008838"/>
    </source>
</evidence>
<comment type="function">
    <text evidence="5">May play a role in ribosome biogenesis.</text>
</comment>
<evidence type="ECO:0000256" key="4">
    <source>
        <dbReference type="ARBA" id="ARBA00023242"/>
    </source>
</evidence>
<evidence type="ECO:0000256" key="3">
    <source>
        <dbReference type="ARBA" id="ARBA00022517"/>
    </source>
</evidence>
<organism evidence="7 8">
    <name type="scientific">Lasiosphaeria miniovina</name>
    <dbReference type="NCBI Taxonomy" id="1954250"/>
    <lineage>
        <taxon>Eukaryota</taxon>
        <taxon>Fungi</taxon>
        <taxon>Dikarya</taxon>
        <taxon>Ascomycota</taxon>
        <taxon>Pezizomycotina</taxon>
        <taxon>Sordariomycetes</taxon>
        <taxon>Sordariomycetidae</taxon>
        <taxon>Sordariales</taxon>
        <taxon>Lasiosphaeriaceae</taxon>
        <taxon>Lasiosphaeria</taxon>
    </lineage>
</organism>
<keyword evidence="3 5" id="KW-0690">Ribosome biogenesis</keyword>
<feature type="region of interest" description="Disordered" evidence="6">
    <location>
        <begin position="261"/>
        <end position="308"/>
    </location>
</feature>
<dbReference type="PIRSF" id="PIRSF017302">
    <property type="entry name" value="Gltscr2"/>
    <property type="match status" value="1"/>
</dbReference>
<evidence type="ECO:0000256" key="5">
    <source>
        <dbReference type="PIRNR" id="PIRNR017302"/>
    </source>
</evidence>
<dbReference type="PANTHER" id="PTHR14211:SF7">
    <property type="entry name" value="RIBOSOME BIOGENESIS PROTEIN NOP53"/>
    <property type="match status" value="1"/>
</dbReference>
<dbReference type="EMBL" id="JAUIRO010000009">
    <property type="protein sequence ID" value="KAK0701628.1"/>
    <property type="molecule type" value="Genomic_DNA"/>
</dbReference>
<dbReference type="GO" id="GO:0008097">
    <property type="term" value="F:5S rRNA binding"/>
    <property type="evidence" value="ECO:0007669"/>
    <property type="project" value="TreeGrafter"/>
</dbReference>
<dbReference type="GO" id="GO:0006364">
    <property type="term" value="P:rRNA processing"/>
    <property type="evidence" value="ECO:0007669"/>
    <property type="project" value="TreeGrafter"/>
</dbReference>
<comment type="caution">
    <text evidence="7">The sequence shown here is derived from an EMBL/GenBank/DDBJ whole genome shotgun (WGS) entry which is preliminary data.</text>
</comment>
<feature type="compositionally biased region" description="Basic residues" evidence="6">
    <location>
        <begin position="20"/>
        <end position="29"/>
    </location>
</feature>
<dbReference type="GeneID" id="85322221"/>
<dbReference type="InterPro" id="IPR011687">
    <property type="entry name" value="Nop53/GLTSCR2"/>
</dbReference>
<dbReference type="PANTHER" id="PTHR14211">
    <property type="entry name" value="GLIOMA SUPPRESSOR CANDIDATE REGION GENE 2"/>
    <property type="match status" value="1"/>
</dbReference>
<evidence type="ECO:0000313" key="7">
    <source>
        <dbReference type="EMBL" id="KAK0701628.1"/>
    </source>
</evidence>
<dbReference type="GO" id="GO:0000027">
    <property type="term" value="P:ribosomal large subunit assembly"/>
    <property type="evidence" value="ECO:0007669"/>
    <property type="project" value="UniProtKB-UniRule"/>
</dbReference>
<reference evidence="7" key="1">
    <citation type="submission" date="2023-06" db="EMBL/GenBank/DDBJ databases">
        <title>Genome-scale phylogeny and comparative genomics of the fungal order Sordariales.</title>
        <authorList>
            <consortium name="Lawrence Berkeley National Laboratory"/>
            <person name="Hensen N."/>
            <person name="Bonometti L."/>
            <person name="Westerberg I."/>
            <person name="Brannstrom I.O."/>
            <person name="Guillou S."/>
            <person name="Cros-Aarteil S."/>
            <person name="Calhoun S."/>
            <person name="Haridas S."/>
            <person name="Kuo A."/>
            <person name="Mondo S."/>
            <person name="Pangilinan J."/>
            <person name="Riley R."/>
            <person name="LaButti K."/>
            <person name="Andreopoulos B."/>
            <person name="Lipzen A."/>
            <person name="Chen C."/>
            <person name="Yanf M."/>
            <person name="Daum C."/>
            <person name="Ng V."/>
            <person name="Clum A."/>
            <person name="Steindorff A."/>
            <person name="Ohm R."/>
            <person name="Martin F."/>
            <person name="Silar P."/>
            <person name="Natvig D."/>
            <person name="Lalanne C."/>
            <person name="Gautier V."/>
            <person name="Ament-velasquez S.L."/>
            <person name="Kruys A."/>
            <person name="Hutchinson M.I."/>
            <person name="Powell A.J."/>
            <person name="Barry K."/>
            <person name="Miller A.N."/>
            <person name="Grigoriev I.V."/>
            <person name="Debuchy R."/>
            <person name="Gladieux P."/>
            <person name="Thoren M.H."/>
            <person name="Johannesson H."/>
        </authorList>
    </citation>
    <scope>NUCLEOTIDE SEQUENCE</scope>
    <source>
        <strain evidence="7">SMH2392-1A</strain>
    </source>
</reference>
<protein>
    <recommendedName>
        <fullName evidence="2 5">Ribosome biogenesis protein NOP53</fullName>
    </recommendedName>
</protein>
<evidence type="ECO:0000256" key="2">
    <source>
        <dbReference type="ARBA" id="ARBA00018339"/>
    </source>
</evidence>
<evidence type="ECO:0000313" key="8">
    <source>
        <dbReference type="Proteomes" id="UP001172101"/>
    </source>
</evidence>
<keyword evidence="8" id="KW-1185">Reference proteome</keyword>
<dbReference type="AlphaFoldDB" id="A0AA40DIY1"/>
<dbReference type="GO" id="GO:0005654">
    <property type="term" value="C:nucleoplasm"/>
    <property type="evidence" value="ECO:0007669"/>
    <property type="project" value="UniProtKB-SubCell"/>
</dbReference>
<name>A0AA40DIY1_9PEZI</name>
<comment type="similarity">
    <text evidence="1 5">Belongs to the NOP53 family.</text>
</comment>
<comment type="subcellular location">
    <subcellularLocation>
        <location evidence="5">Nucleus</location>
        <location evidence="5">Nucleolus</location>
    </subcellularLocation>
    <subcellularLocation>
        <location evidence="5">Nucleus</location>
        <location evidence="5">Nucleoplasm</location>
    </subcellularLocation>
</comment>